<dbReference type="Proteomes" id="UP000297258">
    <property type="component" value="Unassembled WGS sequence"/>
</dbReference>
<reference evidence="1 2" key="1">
    <citation type="submission" date="2019-03" db="EMBL/GenBank/DDBJ databases">
        <title>Draft genome of Massilia hortus sp. nov., a novel bacterial species of the Oxalobacteraceae family.</title>
        <authorList>
            <person name="Peta V."/>
            <person name="Raths R."/>
            <person name="Bucking H."/>
        </authorList>
    </citation>
    <scope>NUCLEOTIDE SEQUENCE [LARGE SCALE GENOMIC DNA]</scope>
    <source>
        <strain evidence="1 2">ONC3</strain>
    </source>
</reference>
<comment type="caution">
    <text evidence="1">The sequence shown here is derived from an EMBL/GenBank/DDBJ whole genome shotgun (WGS) entry which is preliminary data.</text>
</comment>
<protein>
    <submittedName>
        <fullName evidence="1">Uncharacterized protein</fullName>
    </submittedName>
</protein>
<dbReference type="EMBL" id="SPUM01000149">
    <property type="protein sequence ID" value="TFW27524.1"/>
    <property type="molecule type" value="Genomic_DNA"/>
</dbReference>
<sequence>MRDEPGISIGAFVVELQLEPDRPAGMRALEPAEIARLRITKSIVAGRAAAILVPRVTMPAPELHVSRPDVVVMSRAGSHVE</sequence>
<keyword evidence="2" id="KW-1185">Reference proteome</keyword>
<name>A0A4Y9SQL4_9BURK</name>
<dbReference type="AlphaFoldDB" id="A0A4Y9SQL4"/>
<proteinExistence type="predicted"/>
<accession>A0A4Y9SQL4</accession>
<dbReference type="RefSeq" id="WP_135192116.1">
    <property type="nucleotide sequence ID" value="NZ_SPUM01000149.1"/>
</dbReference>
<evidence type="ECO:0000313" key="1">
    <source>
        <dbReference type="EMBL" id="TFW27524.1"/>
    </source>
</evidence>
<evidence type="ECO:0000313" key="2">
    <source>
        <dbReference type="Proteomes" id="UP000297258"/>
    </source>
</evidence>
<gene>
    <name evidence="1" type="ORF">E4O92_23760</name>
</gene>
<organism evidence="1 2">
    <name type="scientific">Massilia horti</name>
    <dbReference type="NCBI Taxonomy" id="2562153"/>
    <lineage>
        <taxon>Bacteria</taxon>
        <taxon>Pseudomonadati</taxon>
        <taxon>Pseudomonadota</taxon>
        <taxon>Betaproteobacteria</taxon>
        <taxon>Burkholderiales</taxon>
        <taxon>Oxalobacteraceae</taxon>
        <taxon>Telluria group</taxon>
        <taxon>Massilia</taxon>
    </lineage>
</organism>